<feature type="region of interest" description="Disordered" evidence="5">
    <location>
        <begin position="1"/>
        <end position="77"/>
    </location>
</feature>
<evidence type="ECO:0000256" key="1">
    <source>
        <dbReference type="ARBA" id="ARBA00004123"/>
    </source>
</evidence>
<evidence type="ECO:0000256" key="4">
    <source>
        <dbReference type="ARBA" id="ARBA00023242"/>
    </source>
</evidence>
<dbReference type="GeneID" id="9039521"/>
<dbReference type="Pfam" id="PF06544">
    <property type="entry name" value="Prp3_C"/>
    <property type="match status" value="1"/>
</dbReference>
<feature type="compositionally biased region" description="Polar residues" evidence="5">
    <location>
        <begin position="1"/>
        <end position="13"/>
    </location>
</feature>
<comment type="subcellular location">
    <subcellularLocation>
        <location evidence="1">Nucleus</location>
    </subcellularLocation>
</comment>
<feature type="domain" description="Small nuclear ribonucleoprotein Prp3 C-terminal" evidence="6">
    <location>
        <begin position="483"/>
        <end position="642"/>
    </location>
</feature>
<dbReference type="Proteomes" id="UP000007800">
    <property type="component" value="Unassembled WGS sequence"/>
</dbReference>
<evidence type="ECO:0000256" key="3">
    <source>
        <dbReference type="ARBA" id="ARBA00023187"/>
    </source>
</evidence>
<dbReference type="OrthoDB" id="10264544at2759"/>
<feature type="compositionally biased region" description="Basic and acidic residues" evidence="5">
    <location>
        <begin position="442"/>
        <end position="463"/>
    </location>
</feature>
<dbReference type="InParanoid" id="C5K879"/>
<dbReference type="CDD" id="cd24162">
    <property type="entry name" value="Prp3_C"/>
    <property type="match status" value="1"/>
</dbReference>
<name>C5K879_PERM5</name>
<feature type="region of interest" description="Disordered" evidence="5">
    <location>
        <begin position="224"/>
        <end position="246"/>
    </location>
</feature>
<dbReference type="InterPro" id="IPR010541">
    <property type="entry name" value="Prp3_C"/>
</dbReference>
<evidence type="ECO:0000259" key="7">
    <source>
        <dbReference type="Pfam" id="PF08572"/>
    </source>
</evidence>
<accession>C5K879</accession>
<sequence>MSESTAKTKTSVDNVVEQEVDRKGGKDHVAAPPTKEKRKRRSRWGAAPAGDGDHDSASDEGGITKKAPRKSRFDTAPSAMVVGPDTLEVVLTGGTAPAIRLDAAQIAAAAAAARLAKERAQAVAQQQKSALQLQSEQLNALRHGRIAAEAAARAVAQAEAMQMKGFSSGPVGGVVSAPVALRLDQYGREIDADGKLVPMSQLRPPVAISTLKINQNRAALDMMRRSKSKTEDTVASGMKLGKTRSGATRDRFFDPTVHVAGAVRKPRMGFNFNESGTWTKKEIEMQKQEGVESPPAAAVEKEEKVKADGVPAAATPAISLGVTVRIHPREAPPTVEWWDQIVIDAGGPSKVISSYIEHPPPARSAAQPHKQEGMASLTPAERKKLRRLRRKEKATNMQDKIRMGLIPPPPPKVRMKNLMMVLGDEAVQDPTAVEKRVRAEVTARREAHEKRNEERKLPPEEKKLKKAGKWINAPETETQVHVSVYKVKDLSSKRHQFKVSKNAEQLHLSGMGLVVSPEVGNVIIVEGSRKAVRRYDKLMLRRINWNERLGNRRRPGEEGEDDIDAAAAAEEEEEYSDYDSDTEGVTARHSDGCVRMWHGVVPKRLFPMERSGLPSWKLIQAPGESFARRTLREYHAEHYWDMLARFRDKNVDV</sequence>
<evidence type="ECO:0000259" key="6">
    <source>
        <dbReference type="Pfam" id="PF06544"/>
    </source>
</evidence>
<dbReference type="PANTHER" id="PTHR14212">
    <property type="entry name" value="U4/U6-ASSOCIATED RNA SPLICING FACTOR-RELATED"/>
    <property type="match status" value="1"/>
</dbReference>
<organism evidence="9">
    <name type="scientific">Perkinsus marinus (strain ATCC 50983 / TXsc)</name>
    <dbReference type="NCBI Taxonomy" id="423536"/>
    <lineage>
        <taxon>Eukaryota</taxon>
        <taxon>Sar</taxon>
        <taxon>Alveolata</taxon>
        <taxon>Perkinsozoa</taxon>
        <taxon>Perkinsea</taxon>
        <taxon>Perkinsida</taxon>
        <taxon>Perkinsidae</taxon>
        <taxon>Perkinsus</taxon>
    </lineage>
</organism>
<gene>
    <name evidence="8" type="ORF">Pmar_PMAR015827</name>
</gene>
<keyword evidence="9" id="KW-1185">Reference proteome</keyword>
<evidence type="ECO:0000256" key="2">
    <source>
        <dbReference type="ARBA" id="ARBA00022664"/>
    </source>
</evidence>
<dbReference type="Pfam" id="PF08572">
    <property type="entry name" value="PRP3"/>
    <property type="match status" value="1"/>
</dbReference>
<evidence type="ECO:0000256" key="5">
    <source>
        <dbReference type="SAM" id="MobiDB-lite"/>
    </source>
</evidence>
<feature type="domain" description="Pre-mRNA-splicing factor 3" evidence="7">
    <location>
        <begin position="251"/>
        <end position="457"/>
    </location>
</feature>
<dbReference type="GO" id="GO:0046540">
    <property type="term" value="C:U4/U6 x U5 tri-snRNP complex"/>
    <property type="evidence" value="ECO:0007669"/>
    <property type="project" value="InterPro"/>
</dbReference>
<dbReference type="InterPro" id="IPR013881">
    <property type="entry name" value="Pre-mRNA_splic_Prp3_dom"/>
</dbReference>
<dbReference type="GO" id="GO:0000398">
    <property type="term" value="P:mRNA splicing, via spliceosome"/>
    <property type="evidence" value="ECO:0007669"/>
    <property type="project" value="InterPro"/>
</dbReference>
<protein>
    <submittedName>
        <fullName evidence="8">Uncharacterized protein</fullName>
    </submittedName>
</protein>
<dbReference type="PANTHER" id="PTHR14212:SF0">
    <property type="entry name" value="U4_U6 SMALL NUCLEAR RIBONUCLEOPROTEIN PRP3"/>
    <property type="match status" value="1"/>
</dbReference>
<evidence type="ECO:0000313" key="9">
    <source>
        <dbReference type="Proteomes" id="UP000007800"/>
    </source>
</evidence>
<keyword evidence="3" id="KW-0508">mRNA splicing</keyword>
<evidence type="ECO:0000313" key="8">
    <source>
        <dbReference type="EMBL" id="EER19267.1"/>
    </source>
</evidence>
<feature type="region of interest" description="Disordered" evidence="5">
    <location>
        <begin position="442"/>
        <end position="466"/>
    </location>
</feature>
<feature type="region of interest" description="Disordered" evidence="5">
    <location>
        <begin position="359"/>
        <end position="381"/>
    </location>
</feature>
<dbReference type="AlphaFoldDB" id="C5K879"/>
<dbReference type="EMBL" id="GG671101">
    <property type="protein sequence ID" value="EER19267.1"/>
    <property type="molecule type" value="Genomic_DNA"/>
</dbReference>
<keyword evidence="4" id="KW-0539">Nucleus</keyword>
<dbReference type="OMA" id="NPQHRFK"/>
<keyword evidence="2" id="KW-0507">mRNA processing</keyword>
<reference evidence="8 9" key="1">
    <citation type="submission" date="2008-07" db="EMBL/GenBank/DDBJ databases">
        <authorList>
            <person name="El-Sayed N."/>
            <person name="Caler E."/>
            <person name="Inman J."/>
            <person name="Amedeo P."/>
            <person name="Hass B."/>
            <person name="Wortman J."/>
        </authorList>
    </citation>
    <scope>NUCLEOTIDE SEQUENCE [LARGE SCALE GENOMIC DNA]</scope>
    <source>
        <strain evidence="9">ATCC 50983 / TXsc</strain>
    </source>
</reference>
<proteinExistence type="predicted"/>
<feature type="compositionally biased region" description="Basic and acidic residues" evidence="5">
    <location>
        <begin position="19"/>
        <end position="29"/>
    </location>
</feature>
<dbReference type="FunCoup" id="C5K879">
    <property type="interactions" value="136"/>
</dbReference>
<dbReference type="InterPro" id="IPR027104">
    <property type="entry name" value="Prp3"/>
</dbReference>
<dbReference type="RefSeq" id="XP_002787471.1">
    <property type="nucleotide sequence ID" value="XM_002787425.1"/>
</dbReference>